<dbReference type="PANTHER" id="PTHR35274:SF2">
    <property type="entry name" value="E6-LIKE PROTEIN"/>
    <property type="match status" value="1"/>
</dbReference>
<name>A0A1Q3AXE2_CEPFO</name>
<accession>A0A1Q3AXE2</accession>
<dbReference type="AlphaFoldDB" id="A0A1Q3AXE2"/>
<comment type="caution">
    <text evidence="3">The sequence shown here is derived from an EMBL/GenBank/DDBJ whole genome shotgun (WGS) entry which is preliminary data.</text>
</comment>
<feature type="compositionally biased region" description="Low complexity" evidence="1">
    <location>
        <begin position="50"/>
        <end position="62"/>
    </location>
</feature>
<evidence type="ECO:0000313" key="3">
    <source>
        <dbReference type="EMBL" id="GAV60324.1"/>
    </source>
</evidence>
<proteinExistence type="predicted"/>
<evidence type="ECO:0000256" key="1">
    <source>
        <dbReference type="SAM" id="MobiDB-lite"/>
    </source>
</evidence>
<reference evidence="4" key="1">
    <citation type="submission" date="2016-04" db="EMBL/GenBank/DDBJ databases">
        <title>Cephalotus genome sequencing.</title>
        <authorList>
            <person name="Fukushima K."/>
            <person name="Hasebe M."/>
            <person name="Fang X."/>
        </authorList>
    </citation>
    <scope>NUCLEOTIDE SEQUENCE [LARGE SCALE GENOMIC DNA]</scope>
    <source>
        <strain evidence="4">cv. St1</strain>
    </source>
</reference>
<feature type="region of interest" description="Disordered" evidence="1">
    <location>
        <begin position="45"/>
        <end position="118"/>
    </location>
</feature>
<dbReference type="STRING" id="3775.A0A1Q3AXE2"/>
<dbReference type="OrthoDB" id="1306371at2759"/>
<feature type="compositionally biased region" description="Low complexity" evidence="1">
    <location>
        <begin position="249"/>
        <end position="270"/>
    </location>
</feature>
<feature type="compositionally biased region" description="Polar residues" evidence="1">
    <location>
        <begin position="64"/>
        <end position="81"/>
    </location>
</feature>
<sequence>MASSPKFISILFLITIFSIQIQARESQFFSKVSTNFDNSAQETATLPNNQAQEQTVETQATTKPLPTQEQEPTFIPETQNGYGLYGHESGQHPPSTTTTTNKPNDASYTTTGTGYLPYTTQAQETSPYKKYRDTYDPRTNTNNNNNYYNKNAYETDQQNWGNSRFTERGYTNTANQKNNYQQNQYHGGNSGYTNVEKQGMSDTRYLENGRYHYDIKNENNPYPNQYQNSRLVDSKNEYRNGVYYGNKDNSYNEFNNNGGNSENSYEYNNSMGRYENPEMYENNSEEYVP</sequence>
<dbReference type="EMBL" id="BDDD01000143">
    <property type="protein sequence ID" value="GAV60324.1"/>
    <property type="molecule type" value="Genomic_DNA"/>
</dbReference>
<gene>
    <name evidence="3" type="ORF">CFOL_v3_03855</name>
</gene>
<feature type="signal peptide" evidence="2">
    <location>
        <begin position="1"/>
        <end position="23"/>
    </location>
</feature>
<keyword evidence="2" id="KW-0732">Signal</keyword>
<evidence type="ECO:0000313" key="4">
    <source>
        <dbReference type="Proteomes" id="UP000187406"/>
    </source>
</evidence>
<dbReference type="InParanoid" id="A0A1Q3AXE2"/>
<dbReference type="FunCoup" id="A0A1Q3AXE2">
    <property type="interactions" value="56"/>
</dbReference>
<evidence type="ECO:0008006" key="5">
    <source>
        <dbReference type="Google" id="ProtNLM"/>
    </source>
</evidence>
<keyword evidence="4" id="KW-1185">Reference proteome</keyword>
<protein>
    <recommendedName>
        <fullName evidence="5">Protein E6-like</fullName>
    </recommendedName>
</protein>
<dbReference type="PANTHER" id="PTHR35274">
    <property type="entry name" value="E6-LIKE PROTEIN"/>
    <property type="match status" value="1"/>
</dbReference>
<organism evidence="3 4">
    <name type="scientific">Cephalotus follicularis</name>
    <name type="common">Albany pitcher plant</name>
    <dbReference type="NCBI Taxonomy" id="3775"/>
    <lineage>
        <taxon>Eukaryota</taxon>
        <taxon>Viridiplantae</taxon>
        <taxon>Streptophyta</taxon>
        <taxon>Embryophyta</taxon>
        <taxon>Tracheophyta</taxon>
        <taxon>Spermatophyta</taxon>
        <taxon>Magnoliopsida</taxon>
        <taxon>eudicotyledons</taxon>
        <taxon>Gunneridae</taxon>
        <taxon>Pentapetalae</taxon>
        <taxon>rosids</taxon>
        <taxon>fabids</taxon>
        <taxon>Oxalidales</taxon>
        <taxon>Cephalotaceae</taxon>
        <taxon>Cephalotus</taxon>
    </lineage>
</organism>
<evidence type="ECO:0000256" key="2">
    <source>
        <dbReference type="SAM" id="SignalP"/>
    </source>
</evidence>
<feature type="compositionally biased region" description="Low complexity" evidence="1">
    <location>
        <begin position="108"/>
        <end position="118"/>
    </location>
</feature>
<dbReference type="InterPro" id="IPR040290">
    <property type="entry name" value="Prot_E6-like"/>
</dbReference>
<feature type="chain" id="PRO_5010199123" description="Protein E6-like" evidence="2">
    <location>
        <begin position="24"/>
        <end position="289"/>
    </location>
</feature>
<dbReference type="Proteomes" id="UP000187406">
    <property type="component" value="Unassembled WGS sequence"/>
</dbReference>
<feature type="region of interest" description="Disordered" evidence="1">
    <location>
        <begin position="244"/>
        <end position="289"/>
    </location>
</feature>